<evidence type="ECO:0000256" key="6">
    <source>
        <dbReference type="ARBA" id="ARBA00022741"/>
    </source>
</evidence>
<evidence type="ECO:0000256" key="3">
    <source>
        <dbReference type="ARBA" id="ARBA00022555"/>
    </source>
</evidence>
<feature type="domain" description="ABC transporter" evidence="13">
    <location>
        <begin position="118"/>
        <end position="374"/>
    </location>
</feature>
<dbReference type="CDD" id="cd03221">
    <property type="entry name" value="ABCF_EF-3"/>
    <property type="match status" value="2"/>
</dbReference>
<organism evidence="14 15">
    <name type="scientific">Sphingopyxis alaskensis (strain DSM 13593 / LMG 18877 / RB2256)</name>
    <name type="common">Sphingomonas alaskensis</name>
    <dbReference type="NCBI Taxonomy" id="317655"/>
    <lineage>
        <taxon>Bacteria</taxon>
        <taxon>Pseudomonadati</taxon>
        <taxon>Pseudomonadota</taxon>
        <taxon>Alphaproteobacteria</taxon>
        <taxon>Sphingomonadales</taxon>
        <taxon>Sphingomonadaceae</taxon>
        <taxon>Sphingopyxis</taxon>
    </lineage>
</organism>
<dbReference type="GO" id="GO:0000049">
    <property type="term" value="F:tRNA binding"/>
    <property type="evidence" value="ECO:0007669"/>
    <property type="project" value="UniProtKB-UniRule"/>
</dbReference>
<evidence type="ECO:0000256" key="11">
    <source>
        <dbReference type="ARBA" id="ARBA00022917"/>
    </source>
</evidence>
<name>Q1GTM4_SPHAL</name>
<evidence type="ECO:0000256" key="1">
    <source>
        <dbReference type="ARBA" id="ARBA00005868"/>
    </source>
</evidence>
<dbReference type="HOGENOM" id="CLU_000604_36_0_5"/>
<comment type="caution">
    <text evidence="12">Lacks conserved residue(s) required for the propagation of feature annotation.</text>
</comment>
<dbReference type="SUPFAM" id="SSF52540">
    <property type="entry name" value="P-loop containing nucleoside triphosphate hydrolases"/>
    <property type="match status" value="2"/>
</dbReference>
<dbReference type="InterPro" id="IPR032781">
    <property type="entry name" value="ABC_tran_Xtn"/>
</dbReference>
<dbReference type="NCBIfam" id="NF008775">
    <property type="entry name" value="PRK11819.1"/>
    <property type="match status" value="1"/>
</dbReference>
<dbReference type="HAMAP" id="MF_00847">
    <property type="entry name" value="EttA"/>
    <property type="match status" value="1"/>
</dbReference>
<evidence type="ECO:0000256" key="7">
    <source>
        <dbReference type="ARBA" id="ARBA00022801"/>
    </source>
</evidence>
<comment type="domain">
    <text evidence="12">The P-site tRNA interaction motif (PtIM domain) probably interacts with the P-site tRNA(fMet) as well as the 23S rRNA.</text>
</comment>
<feature type="domain" description="ABC transporter" evidence="13">
    <location>
        <begin position="439"/>
        <end position="656"/>
    </location>
</feature>
<evidence type="ECO:0000259" key="13">
    <source>
        <dbReference type="PROSITE" id="PS50893"/>
    </source>
</evidence>
<comment type="function">
    <text evidence="12">A translation factor that gates the progression of the 70S ribosomal initiation complex (IC, containing tRNA(fMet) in the P-site) into the translation elongation cycle by using a mechanism sensitive to the ATP/ADP ratio. Binds to the 70S ribosome E-site where it modulates the state of the translating ribosome during subunit translocation. ATP hydrolysis probably frees it from the ribosome, which can enter the elongation phase.</text>
</comment>
<evidence type="ECO:0000313" key="15">
    <source>
        <dbReference type="Proteomes" id="UP000006578"/>
    </source>
</evidence>
<protein>
    <recommendedName>
        <fullName evidence="12">Energy-dependent translational throttle protein EttA</fullName>
        <ecNumber evidence="12">3.6.1.-</ecNumber>
    </recommendedName>
    <alternativeName>
        <fullName evidence="12">Translational regulatory factor EttA</fullName>
    </alternativeName>
</protein>
<dbReference type="InterPro" id="IPR003439">
    <property type="entry name" value="ABC_transporter-like_ATP-bd"/>
</dbReference>
<dbReference type="EC" id="3.6.1.-" evidence="12"/>
<evidence type="ECO:0000256" key="8">
    <source>
        <dbReference type="ARBA" id="ARBA00022840"/>
    </source>
</evidence>
<proteinExistence type="inferred from homology"/>
<dbReference type="InterPro" id="IPR022374">
    <property type="entry name" value="EttA"/>
</dbReference>
<reference evidence="14 15" key="1">
    <citation type="journal article" date="2009" name="Proc. Natl. Acad. Sci. U.S.A.">
        <title>The genomic basis of trophic strategy in marine bacteria.</title>
        <authorList>
            <person name="Lauro F.M."/>
            <person name="McDougald D."/>
            <person name="Thomas T."/>
            <person name="Williams T.J."/>
            <person name="Egan S."/>
            <person name="Rice S."/>
            <person name="DeMaere M.Z."/>
            <person name="Ting L."/>
            <person name="Ertan H."/>
            <person name="Johnson J."/>
            <person name="Ferriera S."/>
            <person name="Lapidus A."/>
            <person name="Anderson I."/>
            <person name="Kyrpides N."/>
            <person name="Munk A.C."/>
            <person name="Detter C."/>
            <person name="Han C.S."/>
            <person name="Brown M.V."/>
            <person name="Robb F.T."/>
            <person name="Kjelleberg S."/>
            <person name="Cavicchioli R."/>
        </authorList>
    </citation>
    <scope>NUCLEOTIDE SEQUENCE [LARGE SCALE GENOMIC DNA]</scope>
    <source>
        <strain evidence="15">DSM 13593 / LMG 18877 / RB2256</strain>
    </source>
</reference>
<dbReference type="KEGG" id="sal:Sala_1284"/>
<dbReference type="FunFam" id="3.40.50.300:FF:000183">
    <property type="entry name" value="ABC transporter ATP-binding protein yjjK"/>
    <property type="match status" value="1"/>
</dbReference>
<evidence type="ECO:0000256" key="2">
    <source>
        <dbReference type="ARBA" id="ARBA00022490"/>
    </source>
</evidence>
<dbReference type="STRING" id="317655.Sala_1284"/>
<dbReference type="Pfam" id="PF12848">
    <property type="entry name" value="ABC_tran_Xtn"/>
    <property type="match status" value="1"/>
</dbReference>
<keyword evidence="5 12" id="KW-0677">Repeat</keyword>
<dbReference type="Proteomes" id="UP000006578">
    <property type="component" value="Chromosome"/>
</dbReference>
<feature type="binding site" evidence="12">
    <location>
        <begin position="471"/>
        <end position="478"/>
    </location>
    <ligand>
        <name>ATP</name>
        <dbReference type="ChEBI" id="CHEBI:30616"/>
        <label>2</label>
    </ligand>
</feature>
<keyword evidence="4 12" id="KW-0699">rRNA-binding</keyword>
<dbReference type="InterPro" id="IPR027417">
    <property type="entry name" value="P-loop_NTPase"/>
</dbReference>
<dbReference type="GO" id="GO:0005737">
    <property type="term" value="C:cytoplasm"/>
    <property type="evidence" value="ECO:0007669"/>
    <property type="project" value="UniProtKB-SubCell"/>
</dbReference>
<comment type="catalytic activity">
    <reaction evidence="12">
        <text>ATP + H2O = ADP + phosphate + H(+)</text>
        <dbReference type="Rhea" id="RHEA:13065"/>
        <dbReference type="ChEBI" id="CHEBI:15377"/>
        <dbReference type="ChEBI" id="CHEBI:15378"/>
        <dbReference type="ChEBI" id="CHEBI:30616"/>
        <dbReference type="ChEBI" id="CHEBI:43474"/>
        <dbReference type="ChEBI" id="CHEBI:456216"/>
    </reaction>
</comment>
<dbReference type="PANTHER" id="PTHR43858">
    <property type="entry name" value="ENERGY-DEPENDENT TRANSLATIONAL THROTTLE PROTEIN ETTA"/>
    <property type="match status" value="1"/>
</dbReference>
<dbReference type="PROSITE" id="PS50893">
    <property type="entry name" value="ABC_TRANSPORTER_2"/>
    <property type="match status" value="2"/>
</dbReference>
<evidence type="ECO:0000256" key="12">
    <source>
        <dbReference type="HAMAP-Rule" id="MF_00847"/>
    </source>
</evidence>
<dbReference type="EMBL" id="CP000356">
    <property type="protein sequence ID" value="ABF52998.1"/>
    <property type="molecule type" value="Genomic_DNA"/>
</dbReference>
<dbReference type="GO" id="GO:0019843">
    <property type="term" value="F:rRNA binding"/>
    <property type="evidence" value="ECO:0007669"/>
    <property type="project" value="UniProtKB-UniRule"/>
</dbReference>
<dbReference type="GO" id="GO:0045900">
    <property type="term" value="P:negative regulation of translational elongation"/>
    <property type="evidence" value="ECO:0007669"/>
    <property type="project" value="UniProtKB-UniRule"/>
</dbReference>
<evidence type="ECO:0000256" key="10">
    <source>
        <dbReference type="ARBA" id="ARBA00022884"/>
    </source>
</evidence>
<comment type="subunit">
    <text evidence="12">Monomer. Probably contacts ribosomal proteins L1, L5, L33 and S7, the 16S and 23S rRNA and the P-site containing tRNA(fMet).</text>
</comment>
<feature type="binding site" evidence="12">
    <location>
        <begin position="152"/>
        <end position="159"/>
    </location>
    <ligand>
        <name>ATP</name>
        <dbReference type="ChEBI" id="CHEBI:30616"/>
        <label>1</label>
    </ligand>
</feature>
<keyword evidence="10 12" id="KW-0694">RNA-binding</keyword>
<dbReference type="Pfam" id="PF00005">
    <property type="entry name" value="ABC_tran"/>
    <property type="match status" value="2"/>
</dbReference>
<dbReference type="GO" id="GO:0006412">
    <property type="term" value="P:translation"/>
    <property type="evidence" value="ECO:0007669"/>
    <property type="project" value="UniProtKB-KW"/>
</dbReference>
<accession>Q1GTM4</accession>
<evidence type="ECO:0000256" key="4">
    <source>
        <dbReference type="ARBA" id="ARBA00022730"/>
    </source>
</evidence>
<keyword evidence="8 12" id="KW-0067">ATP-binding</keyword>
<keyword evidence="15" id="KW-1185">Reference proteome</keyword>
<keyword evidence="2 12" id="KW-0963">Cytoplasm</keyword>
<dbReference type="GO" id="GO:0005524">
    <property type="term" value="F:ATP binding"/>
    <property type="evidence" value="ECO:0007669"/>
    <property type="project" value="UniProtKB-UniRule"/>
</dbReference>
<evidence type="ECO:0000256" key="5">
    <source>
        <dbReference type="ARBA" id="ARBA00022737"/>
    </source>
</evidence>
<dbReference type="NCBIfam" id="TIGR03719">
    <property type="entry name" value="ABC_ABC_ChvD"/>
    <property type="match status" value="1"/>
</dbReference>
<comment type="subcellular location">
    <subcellularLocation>
        <location evidence="12">Cytoplasm</location>
    </subcellularLocation>
    <text evidence="12">Associates with ribosomes and polysomes.</text>
</comment>
<dbReference type="AlphaFoldDB" id="Q1GTM4"/>
<keyword evidence="7 12" id="KW-0378">Hydrolase</keyword>
<keyword evidence="11 12" id="KW-0648">Protein biosynthesis</keyword>
<sequence length="670" mass="74193">MGPRGGFVSLRGNKARPAIIRRADRITESACNEADLAHGQGGKQQRCCRITPVAPCNLSHLVAARPVRHQARLACGSIATGPRRLPRRRPFANRRATLPAANAAQPLPEHFMAAQYSFVMKGLTKTYPGAQKPTLNNLSLQFYPDAKIGIVGPNGTGKSTLMKIMGGIDKDFTGEAWPGDGITVGYLAQEPQLDPTKTVKENVMDGVRPVADMMDRFNEISALMADPPADADFDALMEEMGTLQEKIDAVDGWTLDNQLEIAMEALRCPPGDWSVENLSGGEKRRIALTRLLLEKPSILLLDEPTNHLDAESVAWLEKHLVDYPGNVILVTHDRYFLDNVVNWILELDRGRYFVYEGNYSTYLEKKGKRLEQEAREDQGRQKAIKDELEWIRQSPKARQAKSKARIKSFDQLVEAQENRAPGKAQIVIQVPERLGGKVIEVNNISKAYGDKLLFEDLSFTLPPGGIVGVIGPNGAGKSTLFKLITGQEQPDSGSISIGDTVRLGYVDQSRDALDPNKNVWEEISGGHDMMSIGKHEMQTRAYVGAFNFKGTDQQKKVGQLSGGERNRVHMAKMLKQGGNVLLLDEPTNDLDTETLAALEEALENFAGCAVVISHDRFFLDRLATHILAFEGNSHVEWFEGNFEAYEEDKIRRLGEGATRPHATTYKKLSR</sequence>
<dbReference type="Gene3D" id="3.40.50.300">
    <property type="entry name" value="P-loop containing nucleotide triphosphate hydrolases"/>
    <property type="match status" value="2"/>
</dbReference>
<gene>
    <name evidence="12" type="primary">ettA</name>
    <name evidence="14" type="ordered locus">Sala_1284</name>
</gene>
<dbReference type="InterPro" id="IPR003593">
    <property type="entry name" value="AAA+_ATPase"/>
</dbReference>
<keyword evidence="6 12" id="KW-0547">Nucleotide-binding</keyword>
<dbReference type="GO" id="GO:0043022">
    <property type="term" value="F:ribosome binding"/>
    <property type="evidence" value="ECO:0007669"/>
    <property type="project" value="UniProtKB-UniRule"/>
</dbReference>
<feature type="region of interest" description="PtIM" evidence="12">
    <location>
        <begin position="357"/>
        <end position="437"/>
    </location>
</feature>
<dbReference type="GO" id="GO:0016887">
    <property type="term" value="F:ATP hydrolysis activity"/>
    <property type="evidence" value="ECO:0007669"/>
    <property type="project" value="UniProtKB-UniRule"/>
</dbReference>
<evidence type="ECO:0000256" key="9">
    <source>
        <dbReference type="ARBA" id="ARBA00022845"/>
    </source>
</evidence>
<keyword evidence="9 12" id="KW-0810">Translation regulation</keyword>
<dbReference type="eggNOG" id="COG0488">
    <property type="taxonomic scope" value="Bacteria"/>
</dbReference>
<keyword evidence="3 12" id="KW-0820">tRNA-binding</keyword>
<comment type="domain">
    <text evidence="12">The arm domain is inserted in the first ABC transporter domain. Probably contacts ribosomal protein L1.</text>
</comment>
<comment type="similarity">
    <text evidence="1 12">Belongs to the ABC transporter superfamily. ABCF family. Translational throttle EttA subfamily.</text>
</comment>
<dbReference type="SMART" id="SM00382">
    <property type="entry name" value="AAA"/>
    <property type="match status" value="2"/>
</dbReference>
<evidence type="ECO:0000313" key="14">
    <source>
        <dbReference type="EMBL" id="ABF52998.1"/>
    </source>
</evidence>
<dbReference type="PANTHER" id="PTHR43858:SF1">
    <property type="entry name" value="ABC TRANSPORTER-RELATED PROTEIN"/>
    <property type="match status" value="1"/>
</dbReference>
<dbReference type="FunFam" id="3.40.50.300:FF:000011">
    <property type="entry name" value="Putative ABC transporter ATP-binding component"/>
    <property type="match status" value="1"/>
</dbReference>